<dbReference type="EMBL" id="BQNB010020728">
    <property type="protein sequence ID" value="GJT99007.1"/>
    <property type="molecule type" value="Genomic_DNA"/>
</dbReference>
<evidence type="ECO:0000313" key="2">
    <source>
        <dbReference type="Proteomes" id="UP001151760"/>
    </source>
</evidence>
<keyword evidence="2" id="KW-1185">Reference proteome</keyword>
<dbReference type="Proteomes" id="UP001151760">
    <property type="component" value="Unassembled WGS sequence"/>
</dbReference>
<gene>
    <name evidence="1" type="ORF">Tco_1094525</name>
</gene>
<reference evidence="1" key="2">
    <citation type="submission" date="2022-01" db="EMBL/GenBank/DDBJ databases">
        <authorList>
            <person name="Yamashiro T."/>
            <person name="Shiraishi A."/>
            <person name="Satake H."/>
            <person name="Nakayama K."/>
        </authorList>
    </citation>
    <scope>NUCLEOTIDE SEQUENCE</scope>
</reference>
<name>A0ABQ5II52_9ASTR</name>
<sequence>MQVQTSVLQPHSSKVGFINACSYSSLQIQSFSIKIVDTKLPHHQRSSKSNKESSIREDYIDKDENHILRPSTIAIAKKFKEPIQKDELTIADLEGTGLKRLKNNDYTYLVDLSTKEKYTTSNTKHYVARYYKEGIEDRIPERWSKEVRRYHFEALNGIHHWEEDIIDFFKARMSAVTEGNVYLELRIKSVVQDKLHHLLLEFVKDFNNAFFMFIRRTVIKNRVEDIQLGVESYQRTLNLTKPTIFFKGIDQRIPFTMTTTHKGVVYLNQYNIKSLMKLSEVKKFSDGTLVKIQENLIDILSKNKLGSGNKRLKGREWTDYDVKSLKEMLKKIDEILWHREQLRRLEEYVGRRPKTINHRTFVRPL</sequence>
<proteinExistence type="predicted"/>
<evidence type="ECO:0000313" key="1">
    <source>
        <dbReference type="EMBL" id="GJT99007.1"/>
    </source>
</evidence>
<reference evidence="1" key="1">
    <citation type="journal article" date="2022" name="Int. J. Mol. Sci.">
        <title>Draft Genome of Tanacetum Coccineum: Genomic Comparison of Closely Related Tanacetum-Family Plants.</title>
        <authorList>
            <person name="Yamashiro T."/>
            <person name="Shiraishi A."/>
            <person name="Nakayama K."/>
            <person name="Satake H."/>
        </authorList>
    </citation>
    <scope>NUCLEOTIDE SEQUENCE</scope>
</reference>
<organism evidence="1 2">
    <name type="scientific">Tanacetum coccineum</name>
    <dbReference type="NCBI Taxonomy" id="301880"/>
    <lineage>
        <taxon>Eukaryota</taxon>
        <taxon>Viridiplantae</taxon>
        <taxon>Streptophyta</taxon>
        <taxon>Embryophyta</taxon>
        <taxon>Tracheophyta</taxon>
        <taxon>Spermatophyta</taxon>
        <taxon>Magnoliopsida</taxon>
        <taxon>eudicotyledons</taxon>
        <taxon>Gunneridae</taxon>
        <taxon>Pentapetalae</taxon>
        <taxon>asterids</taxon>
        <taxon>campanulids</taxon>
        <taxon>Asterales</taxon>
        <taxon>Asteraceae</taxon>
        <taxon>Asteroideae</taxon>
        <taxon>Anthemideae</taxon>
        <taxon>Anthemidinae</taxon>
        <taxon>Tanacetum</taxon>
    </lineage>
</organism>
<comment type="caution">
    <text evidence="1">The sequence shown here is derived from an EMBL/GenBank/DDBJ whole genome shotgun (WGS) entry which is preliminary data.</text>
</comment>
<accession>A0ABQ5II52</accession>
<protein>
    <submittedName>
        <fullName evidence="1">Uncharacterized protein</fullName>
    </submittedName>
</protein>